<proteinExistence type="inferred from homology"/>
<dbReference type="RefSeq" id="WP_006784887.1">
    <property type="nucleotide sequence ID" value="NZ_CABJBH010000010.1"/>
</dbReference>
<dbReference type="Gene3D" id="3.90.1280.10">
    <property type="entry name" value="HSP33 redox switch-like"/>
    <property type="match status" value="1"/>
</dbReference>
<dbReference type="AlphaFoldDB" id="A0A6A8SLM0"/>
<evidence type="ECO:0000313" key="2">
    <source>
        <dbReference type="EMBL" id="MTK21085.1"/>
    </source>
</evidence>
<reference evidence="2 3" key="1">
    <citation type="journal article" date="2019" name="Nat. Med.">
        <title>A library of human gut bacterial isolates paired with longitudinal multiomics data enables mechanistic microbiome research.</title>
        <authorList>
            <person name="Poyet M."/>
            <person name="Groussin M."/>
            <person name="Gibbons S.M."/>
            <person name="Avila-Pacheco J."/>
            <person name="Jiang X."/>
            <person name="Kearney S.M."/>
            <person name="Perrotta A.R."/>
            <person name="Berdy B."/>
            <person name="Zhao S."/>
            <person name="Lieberman T.D."/>
            <person name="Swanson P.K."/>
            <person name="Smith M."/>
            <person name="Roesemann S."/>
            <person name="Alexander J.E."/>
            <person name="Rich S.A."/>
            <person name="Livny J."/>
            <person name="Vlamakis H."/>
            <person name="Clish C."/>
            <person name="Bullock K."/>
            <person name="Deik A."/>
            <person name="Scott J."/>
            <person name="Pierce K.A."/>
            <person name="Xavier R.J."/>
            <person name="Alm E.J."/>
        </authorList>
    </citation>
    <scope>NUCLEOTIDE SEQUENCE [LARGE SCALE GENOMIC DNA]</scope>
    <source>
        <strain evidence="2 3">BIOML-A198</strain>
    </source>
</reference>
<dbReference type="SUPFAM" id="SSF118352">
    <property type="entry name" value="HSP33 redox switch-like"/>
    <property type="match status" value="1"/>
</dbReference>
<dbReference type="Proteomes" id="UP000487649">
    <property type="component" value="Unassembled WGS sequence"/>
</dbReference>
<comment type="function">
    <text evidence="1">Redox regulated molecular chaperone. Protects both thermally unfolding and oxidatively damaged proteins from irreversible aggregation. Plays an important role in the bacterial defense system toward oxidative stress.</text>
</comment>
<comment type="subcellular location">
    <subcellularLocation>
        <location evidence="1">Cytoplasm</location>
    </subcellularLocation>
</comment>
<organism evidence="2 3">
    <name type="scientific">Turicibacter sanguinis</name>
    <dbReference type="NCBI Taxonomy" id="154288"/>
    <lineage>
        <taxon>Bacteria</taxon>
        <taxon>Bacillati</taxon>
        <taxon>Bacillota</taxon>
        <taxon>Erysipelotrichia</taxon>
        <taxon>Erysipelotrichales</taxon>
        <taxon>Turicibacteraceae</taxon>
        <taxon>Turicibacter</taxon>
    </lineage>
</organism>
<dbReference type="GO" id="GO:0005737">
    <property type="term" value="C:cytoplasm"/>
    <property type="evidence" value="ECO:0007669"/>
    <property type="project" value="UniProtKB-SubCell"/>
</dbReference>
<name>A0A6A8SLM0_9FIRM</name>
<dbReference type="SUPFAM" id="SSF64397">
    <property type="entry name" value="Hsp33 domain"/>
    <property type="match status" value="1"/>
</dbReference>
<dbReference type="Pfam" id="PF01430">
    <property type="entry name" value="HSP33"/>
    <property type="match status" value="1"/>
</dbReference>
<dbReference type="PANTHER" id="PTHR30111">
    <property type="entry name" value="33 KDA CHAPERONIN"/>
    <property type="match status" value="1"/>
</dbReference>
<dbReference type="CDD" id="cd00498">
    <property type="entry name" value="Hsp33"/>
    <property type="match status" value="1"/>
</dbReference>
<dbReference type="InterPro" id="IPR016153">
    <property type="entry name" value="Heat_shock_Hsp33_N"/>
</dbReference>
<protein>
    <recommendedName>
        <fullName evidence="1">33 kDa chaperonin</fullName>
    </recommendedName>
    <alternativeName>
        <fullName evidence="1">Heat shock protein 33 homolog</fullName>
        <shortName evidence="1">HSP33</shortName>
    </alternativeName>
</protein>
<keyword evidence="1" id="KW-0963">Cytoplasm</keyword>
<evidence type="ECO:0000313" key="3">
    <source>
        <dbReference type="Proteomes" id="UP000487649"/>
    </source>
</evidence>
<accession>A0A6A8SLM0</accession>
<dbReference type="InterPro" id="IPR016154">
    <property type="entry name" value="Heat_shock_Hsp33_C"/>
</dbReference>
<keyword evidence="1" id="KW-0676">Redox-active center</keyword>
<dbReference type="GO" id="GO:0051082">
    <property type="term" value="F:unfolded protein binding"/>
    <property type="evidence" value="ECO:0007669"/>
    <property type="project" value="UniProtKB-UniRule"/>
</dbReference>
<dbReference type="GO" id="GO:0044183">
    <property type="term" value="F:protein folding chaperone"/>
    <property type="evidence" value="ECO:0007669"/>
    <property type="project" value="TreeGrafter"/>
</dbReference>
<dbReference type="PANTHER" id="PTHR30111:SF1">
    <property type="entry name" value="33 KDA CHAPERONIN"/>
    <property type="match status" value="1"/>
</dbReference>
<comment type="caution">
    <text evidence="2">The sequence shown here is derived from an EMBL/GenBank/DDBJ whole genome shotgun (WGS) entry which is preliminary data.</text>
</comment>
<keyword evidence="1" id="KW-0143">Chaperone</keyword>
<dbReference type="HAMAP" id="MF_00117">
    <property type="entry name" value="HslO"/>
    <property type="match status" value="1"/>
</dbReference>
<dbReference type="PIRSF" id="PIRSF005261">
    <property type="entry name" value="Heat_shock_Hsp33"/>
    <property type="match status" value="1"/>
</dbReference>
<keyword evidence="1" id="KW-1015">Disulfide bond</keyword>
<comment type="PTM">
    <text evidence="1">Under oxidizing conditions two disulfide bonds are formed involving the reactive cysteines. Under reducing conditions zinc is bound to the reactive cysteines and the protein is inactive.</text>
</comment>
<gene>
    <name evidence="1" type="primary">hslO</name>
    <name evidence="2" type="ORF">GMA92_06595</name>
</gene>
<dbReference type="EMBL" id="WMQE01000011">
    <property type="protein sequence ID" value="MTK21085.1"/>
    <property type="molecule type" value="Genomic_DNA"/>
</dbReference>
<sequence length="291" mass="31627">MKDYLVKALAFDDQIRAFAVSSTNLVEEGRRRHGCWPTASAALGRTLTVAAMMGSQLKGEETITIRINGNGPIGSIIVDADSKGIVRGYVTNPEVHFQYNSGKLNVGMAVGTDGQLSVTKDLGLKDYFTGQVPLQSGEIGDDFTYYFAVSEQVPSAVGVGVLVEPDNSVKAAGGFIIQVMPGATEETLVKLETALSNIKPVSQMIDGGLTPEQILETIFGSENVRILDRHDVHFECKCSKDKFENGIISLGENEIQAMIDEDHGAEAVCHFCMERYQFTAEELEALKERVK</sequence>
<dbReference type="Gene3D" id="3.55.30.10">
    <property type="entry name" value="Hsp33 domain"/>
    <property type="match status" value="1"/>
</dbReference>
<dbReference type="GO" id="GO:0042026">
    <property type="term" value="P:protein refolding"/>
    <property type="evidence" value="ECO:0007669"/>
    <property type="project" value="TreeGrafter"/>
</dbReference>
<feature type="disulfide bond" description="Redox-active" evidence="1">
    <location>
        <begin position="269"/>
        <end position="272"/>
    </location>
</feature>
<dbReference type="NCBIfam" id="NF001033">
    <property type="entry name" value="PRK00114.1"/>
    <property type="match status" value="1"/>
</dbReference>
<evidence type="ECO:0000256" key="1">
    <source>
        <dbReference type="HAMAP-Rule" id="MF_00117"/>
    </source>
</evidence>
<feature type="disulfide bond" description="Redox-active" evidence="1">
    <location>
        <begin position="236"/>
        <end position="238"/>
    </location>
</feature>
<keyword evidence="1" id="KW-0862">Zinc</keyword>
<comment type="similarity">
    <text evidence="1">Belongs to the HSP33 family.</text>
</comment>
<dbReference type="InterPro" id="IPR000397">
    <property type="entry name" value="Heat_shock_Hsp33"/>
</dbReference>
<dbReference type="GeneID" id="60058034"/>